<dbReference type="AlphaFoldDB" id="A0A2H3JKZ8"/>
<feature type="non-terminal residue" evidence="1">
    <location>
        <position position="1"/>
    </location>
</feature>
<reference evidence="1 2" key="1">
    <citation type="journal article" date="2012" name="Science">
        <title>The Paleozoic origin of enzymatic lignin decomposition reconstructed from 31 fungal genomes.</title>
        <authorList>
            <person name="Floudas D."/>
            <person name="Binder M."/>
            <person name="Riley R."/>
            <person name="Barry K."/>
            <person name="Blanchette R.A."/>
            <person name="Henrissat B."/>
            <person name="Martinez A.T."/>
            <person name="Otillar R."/>
            <person name="Spatafora J.W."/>
            <person name="Yadav J.S."/>
            <person name="Aerts A."/>
            <person name="Benoit I."/>
            <person name="Boyd A."/>
            <person name="Carlson A."/>
            <person name="Copeland A."/>
            <person name="Coutinho P.M."/>
            <person name="de Vries R.P."/>
            <person name="Ferreira P."/>
            <person name="Findley K."/>
            <person name="Foster B."/>
            <person name="Gaskell J."/>
            <person name="Glotzer D."/>
            <person name="Gorecki P."/>
            <person name="Heitman J."/>
            <person name="Hesse C."/>
            <person name="Hori C."/>
            <person name="Igarashi K."/>
            <person name="Jurgens J.A."/>
            <person name="Kallen N."/>
            <person name="Kersten P."/>
            <person name="Kohler A."/>
            <person name="Kuees U."/>
            <person name="Kumar T.K.A."/>
            <person name="Kuo A."/>
            <person name="LaButti K."/>
            <person name="Larrondo L.F."/>
            <person name="Lindquist E."/>
            <person name="Ling A."/>
            <person name="Lombard V."/>
            <person name="Lucas S."/>
            <person name="Lundell T."/>
            <person name="Martin R."/>
            <person name="McLaughlin D.J."/>
            <person name="Morgenstern I."/>
            <person name="Morin E."/>
            <person name="Murat C."/>
            <person name="Nagy L.G."/>
            <person name="Nolan M."/>
            <person name="Ohm R.A."/>
            <person name="Patyshakuliyeva A."/>
            <person name="Rokas A."/>
            <person name="Ruiz-Duenas F.J."/>
            <person name="Sabat G."/>
            <person name="Salamov A."/>
            <person name="Samejima M."/>
            <person name="Schmutz J."/>
            <person name="Slot J.C."/>
            <person name="St John F."/>
            <person name="Stenlid J."/>
            <person name="Sun H."/>
            <person name="Sun S."/>
            <person name="Syed K."/>
            <person name="Tsang A."/>
            <person name="Wiebenga A."/>
            <person name="Young D."/>
            <person name="Pisabarro A."/>
            <person name="Eastwood D.C."/>
            <person name="Martin F."/>
            <person name="Cullen D."/>
            <person name="Grigoriev I.V."/>
            <person name="Hibbett D.S."/>
        </authorList>
    </citation>
    <scope>NUCLEOTIDE SEQUENCE [LARGE SCALE GENOMIC DNA]</scope>
    <source>
        <strain evidence="1 2">MD-104</strain>
    </source>
</reference>
<proteinExistence type="predicted"/>
<name>A0A2H3JKZ8_WOLCO</name>
<dbReference type="OrthoDB" id="289721at2759"/>
<evidence type="ECO:0000313" key="2">
    <source>
        <dbReference type="Proteomes" id="UP000218811"/>
    </source>
</evidence>
<dbReference type="OMA" id="WRHRKCK"/>
<sequence>DPDPRKQAENVRHLSKYIFPRQYGLSSAFIVSKPETQDFKPPNYLNREAEIQEARKCKLPKRLESVLRPLDNLLWRHGKCRYRVLLSIACPSKVSLLSSDYSRNLIVIQVNAAKRTGSDSSLALVRPQRLTTIGSDDR</sequence>
<evidence type="ECO:0000313" key="1">
    <source>
        <dbReference type="EMBL" id="PCH42205.1"/>
    </source>
</evidence>
<keyword evidence="2" id="KW-1185">Reference proteome</keyword>
<dbReference type="EMBL" id="KB468124">
    <property type="protein sequence ID" value="PCH42205.1"/>
    <property type="molecule type" value="Genomic_DNA"/>
</dbReference>
<protein>
    <submittedName>
        <fullName evidence="1">Uncharacterized protein</fullName>
    </submittedName>
</protein>
<dbReference type="Gene3D" id="1.10.132.70">
    <property type="match status" value="1"/>
</dbReference>
<gene>
    <name evidence="1" type="ORF">WOLCODRAFT_72670</name>
</gene>
<dbReference type="Proteomes" id="UP000218811">
    <property type="component" value="Unassembled WGS sequence"/>
</dbReference>
<organism evidence="1 2">
    <name type="scientific">Wolfiporia cocos (strain MD-104)</name>
    <name type="common">Brown rot fungus</name>
    <dbReference type="NCBI Taxonomy" id="742152"/>
    <lineage>
        <taxon>Eukaryota</taxon>
        <taxon>Fungi</taxon>
        <taxon>Dikarya</taxon>
        <taxon>Basidiomycota</taxon>
        <taxon>Agaricomycotina</taxon>
        <taxon>Agaricomycetes</taxon>
        <taxon>Polyporales</taxon>
        <taxon>Phaeolaceae</taxon>
        <taxon>Wolfiporia</taxon>
    </lineage>
</organism>
<dbReference type="STRING" id="742152.A0A2H3JKZ8"/>
<accession>A0A2H3JKZ8</accession>